<reference evidence="2 3" key="1">
    <citation type="submission" date="2024-09" db="EMBL/GenBank/DDBJ databases">
        <title>Nodulacao em especies de Leguminosae Basais da Amazonia e Caracterizacao dos Rizobios e Bacterias Associadas aos Nodulos.</title>
        <authorList>
            <person name="Jambeiro I.C.A."/>
            <person name="Lopes I.S."/>
            <person name="Aguiar E.R.G.R."/>
            <person name="Santos A.F.J."/>
            <person name="Dos Santos J.M.F."/>
            <person name="Gross E."/>
        </authorList>
    </citation>
    <scope>NUCLEOTIDE SEQUENCE [LARGE SCALE GENOMIC DNA]</scope>
    <source>
        <strain evidence="2 3">BRUESC1165</strain>
    </source>
</reference>
<feature type="region of interest" description="Disordered" evidence="1">
    <location>
        <begin position="77"/>
        <end position="101"/>
    </location>
</feature>
<sequence>MAQTIIRKPHQFGPGSVAQLRRACIFLAGEFLKQPQPSPCNLIKPGLLLQVDAILLGGKKRLAGLIREAGHLVATLRHGAGSQRHGHEQDSDTQSASTFRS</sequence>
<organism evidence="2 3">
    <name type="scientific">Microvirga arabica</name>
    <dbReference type="NCBI Taxonomy" id="1128671"/>
    <lineage>
        <taxon>Bacteria</taxon>
        <taxon>Pseudomonadati</taxon>
        <taxon>Pseudomonadota</taxon>
        <taxon>Alphaproteobacteria</taxon>
        <taxon>Hyphomicrobiales</taxon>
        <taxon>Methylobacteriaceae</taxon>
        <taxon>Microvirga</taxon>
    </lineage>
</organism>
<dbReference type="Proteomes" id="UP001593940">
    <property type="component" value="Unassembled WGS sequence"/>
</dbReference>
<evidence type="ECO:0000256" key="1">
    <source>
        <dbReference type="SAM" id="MobiDB-lite"/>
    </source>
</evidence>
<accession>A0ABV6Y3B3</accession>
<evidence type="ECO:0000313" key="2">
    <source>
        <dbReference type="EMBL" id="MFC1455756.1"/>
    </source>
</evidence>
<proteinExistence type="predicted"/>
<comment type="caution">
    <text evidence="2">The sequence shown here is derived from an EMBL/GenBank/DDBJ whole genome shotgun (WGS) entry which is preliminary data.</text>
</comment>
<gene>
    <name evidence="2" type="ORF">ACETIH_03275</name>
</gene>
<keyword evidence="3" id="KW-1185">Reference proteome</keyword>
<dbReference type="EMBL" id="JBHOMY010000010">
    <property type="protein sequence ID" value="MFC1455756.1"/>
    <property type="molecule type" value="Genomic_DNA"/>
</dbReference>
<name>A0ABV6Y3B3_9HYPH</name>
<protein>
    <submittedName>
        <fullName evidence="2">Uncharacterized protein</fullName>
    </submittedName>
</protein>
<feature type="compositionally biased region" description="Polar residues" evidence="1">
    <location>
        <begin position="92"/>
        <end position="101"/>
    </location>
</feature>
<evidence type="ECO:0000313" key="3">
    <source>
        <dbReference type="Proteomes" id="UP001593940"/>
    </source>
</evidence>
<dbReference type="RefSeq" id="WP_377028829.1">
    <property type="nucleotide sequence ID" value="NZ_JBHOMY010000010.1"/>
</dbReference>